<dbReference type="Pfam" id="PF13304">
    <property type="entry name" value="AAA_21"/>
    <property type="match status" value="1"/>
</dbReference>
<proteinExistence type="predicted"/>
<feature type="domain" description="AAA+ ATPase" evidence="1">
    <location>
        <begin position="20"/>
        <end position="335"/>
    </location>
</feature>
<protein>
    <recommendedName>
        <fullName evidence="1">AAA+ ATPase domain-containing protein</fullName>
    </recommendedName>
</protein>
<dbReference type="InterPro" id="IPR003593">
    <property type="entry name" value="AAA+_ATPase"/>
</dbReference>
<dbReference type="SMART" id="SM00382">
    <property type="entry name" value="AAA"/>
    <property type="match status" value="1"/>
</dbReference>
<dbReference type="PANTHER" id="PTHR43581:SF4">
    <property type="entry name" value="ATP_GTP PHOSPHATASE"/>
    <property type="match status" value="1"/>
</dbReference>
<dbReference type="GO" id="GO:0016887">
    <property type="term" value="F:ATP hydrolysis activity"/>
    <property type="evidence" value="ECO:0007669"/>
    <property type="project" value="InterPro"/>
</dbReference>
<dbReference type="Proteomes" id="UP000598271">
    <property type="component" value="Unassembled WGS sequence"/>
</dbReference>
<evidence type="ECO:0000313" key="2">
    <source>
        <dbReference type="EMBL" id="GHB65632.1"/>
    </source>
</evidence>
<name>A0A8J3G8G9_9BACT</name>
<keyword evidence="3" id="KW-1185">Reference proteome</keyword>
<dbReference type="Gene3D" id="3.40.50.300">
    <property type="entry name" value="P-loop containing nucleotide triphosphate hydrolases"/>
    <property type="match status" value="1"/>
</dbReference>
<gene>
    <name evidence="2" type="ORF">GCM10007390_19690</name>
</gene>
<dbReference type="PANTHER" id="PTHR43581">
    <property type="entry name" value="ATP/GTP PHOSPHATASE"/>
    <property type="match status" value="1"/>
</dbReference>
<comment type="caution">
    <text evidence="2">The sequence shown here is derived from an EMBL/GenBank/DDBJ whole genome shotgun (WGS) entry which is preliminary data.</text>
</comment>
<dbReference type="InterPro" id="IPR027417">
    <property type="entry name" value="P-loop_NTPase"/>
</dbReference>
<dbReference type="SUPFAM" id="SSF52540">
    <property type="entry name" value="P-loop containing nucleoside triphosphate hydrolases"/>
    <property type="match status" value="1"/>
</dbReference>
<evidence type="ECO:0000259" key="1">
    <source>
        <dbReference type="SMART" id="SM00382"/>
    </source>
</evidence>
<evidence type="ECO:0000313" key="3">
    <source>
        <dbReference type="Proteomes" id="UP000598271"/>
    </source>
</evidence>
<organism evidence="2 3">
    <name type="scientific">Persicitalea jodogahamensis</name>
    <dbReference type="NCBI Taxonomy" id="402147"/>
    <lineage>
        <taxon>Bacteria</taxon>
        <taxon>Pseudomonadati</taxon>
        <taxon>Bacteroidota</taxon>
        <taxon>Cytophagia</taxon>
        <taxon>Cytophagales</taxon>
        <taxon>Spirosomataceae</taxon>
        <taxon>Persicitalea</taxon>
    </lineage>
</organism>
<reference evidence="2 3" key="1">
    <citation type="journal article" date="2014" name="Int. J. Syst. Evol. Microbiol.">
        <title>Complete genome sequence of Corynebacterium casei LMG S-19264T (=DSM 44701T), isolated from a smear-ripened cheese.</title>
        <authorList>
            <consortium name="US DOE Joint Genome Institute (JGI-PGF)"/>
            <person name="Walter F."/>
            <person name="Albersmeier A."/>
            <person name="Kalinowski J."/>
            <person name="Ruckert C."/>
        </authorList>
    </citation>
    <scope>NUCLEOTIDE SEQUENCE [LARGE SCALE GENOMIC DNA]</scope>
    <source>
        <strain evidence="2 3">KCTC 12866</strain>
    </source>
</reference>
<sequence>MNIKLNEKYKSLLTNIDITLPNFTIISGINGAGKSHFLSAISQNIVVVTDEHGNEINPKRYVNSGSLTPNESYQIGRENLTSEISAAWYTIQNYHQQKITNPHLTIEQHLQKNIFHANVLYRVLYLSEKDAIQELTLEDIGEYYPIDQVQDIDIFHQNFSTIFKRYFDKQDDNYYNQYLNDNKKIKKRYLTEGNFLKRYGPPPWEFVNRIFEEADIGYSISHPLEGNRDVPFHFKLVNKINGVNVNFNDLSSGEKVLMSLTLALYNAKQNIAFPSLLLLDEPDAPLHPSMAKKLLDVIQNVFVDERGVRVIMTTHSPSTIAMAPEDALYVMQKEEPRIEKRSKEQIMKLLTFGIPSFSIYTDSTRQVFVESEYDEYFYKKVYLKLKKDYRSDKSLNFISSGLTKNDSGNCDQVKLLVNRLTKNGNQTIYGIIDWDKRNNGNDKIHVLGLNQRYSLENYIFDPLILANFLLREAIVDNSYFNLEENEISSDFKRFSQNKLQNVADIVLGDISKAIRPTDSAKKVVKYYGELAIDIPIWFLHHDGHELLKKIKEIYKPLESYKKLIHNVIDKVINENPEFISMDIFNLLQDLHD</sequence>
<dbReference type="RefSeq" id="WP_189564121.1">
    <property type="nucleotide sequence ID" value="NZ_BMXF01000001.1"/>
</dbReference>
<dbReference type="InterPro" id="IPR003959">
    <property type="entry name" value="ATPase_AAA_core"/>
</dbReference>
<dbReference type="AlphaFoldDB" id="A0A8J3G8G9"/>
<dbReference type="CDD" id="cd00267">
    <property type="entry name" value="ABC_ATPase"/>
    <property type="match status" value="1"/>
</dbReference>
<dbReference type="GO" id="GO:0005524">
    <property type="term" value="F:ATP binding"/>
    <property type="evidence" value="ECO:0007669"/>
    <property type="project" value="InterPro"/>
</dbReference>
<dbReference type="EMBL" id="BMXF01000001">
    <property type="protein sequence ID" value="GHB65632.1"/>
    <property type="molecule type" value="Genomic_DNA"/>
</dbReference>
<accession>A0A8J3G8G9</accession>
<dbReference type="InterPro" id="IPR051396">
    <property type="entry name" value="Bact_Antivir_Def_Nuclease"/>
</dbReference>